<protein>
    <recommendedName>
        <fullName evidence="4">4Fe-4S ferredoxin-type domain-containing protein</fullName>
    </recommendedName>
</protein>
<dbReference type="SUPFAM" id="SSF54862">
    <property type="entry name" value="4Fe-4S ferredoxins"/>
    <property type="match status" value="1"/>
</dbReference>
<dbReference type="InterPro" id="IPR036188">
    <property type="entry name" value="FAD/NAD-bd_sf"/>
</dbReference>
<dbReference type="Pfam" id="PF07992">
    <property type="entry name" value="Pyr_redox_2"/>
    <property type="match status" value="1"/>
</dbReference>
<dbReference type="EMBL" id="MHRA01000031">
    <property type="protein sequence ID" value="OHA15009.1"/>
    <property type="molecule type" value="Genomic_DNA"/>
</dbReference>
<sequence length="559" mass="62023">MPNRYDILRAISRSEPEGKPIKTGTWRKIAPFFDEKKSPCAYFCPCAENIPVWMDLAGRGNFGKAWEVLTEENPFPMICGRACYRFCEKECNRKESEEGISINSIERFLGDFGIKNNFRAFINENGGIGGLKVAIIGGGPAGLSAAHFLAKEKADVAIFDKNSSLGGMLAIGIPQYRLPKKLLEAEIRNMVLSLGVETKLGFNVGVREFSGIKERFDFVVVALGAHKSKKINDQINDSARIMPGLEFLRIVNSGAIKKLSFMKRVCVVGGGNTAVDVSRVLLRLGVEDVSIVYRRTENEMPAHHDEIEAAKKEGVCFSFLTQPVSASYDIREKMSIRCRKMELSESDESGRRKPVEIPGSEFEISCDFLFYAVGEETDKSFLSGINHKFETENDFADGRVICAGDALYGPRSVSEAISSGKKAAFAIIEKAGRGKKEKDGRKIVEAKDIKFHYINRRRKNSAISSEKKLTPEEFFAFEETTKTITAEAAVEEAIRCINCGICTNCQRCFNFCPDFSILEEKAGNKLMIDLEYCKGCGICAEVCERGVISSRKEGGDEHS</sequence>
<evidence type="ECO:0000256" key="2">
    <source>
        <dbReference type="ARBA" id="ARBA00023004"/>
    </source>
</evidence>
<evidence type="ECO:0000256" key="1">
    <source>
        <dbReference type="ARBA" id="ARBA00022723"/>
    </source>
</evidence>
<dbReference type="PANTHER" id="PTHR42783:SF3">
    <property type="entry name" value="GLUTAMATE SYNTHASE [NADPH] SMALL CHAIN-RELATED"/>
    <property type="match status" value="1"/>
</dbReference>
<comment type="caution">
    <text evidence="5">The sequence shown here is derived from an EMBL/GenBank/DDBJ whole genome shotgun (WGS) entry which is preliminary data.</text>
</comment>
<organism evidence="5 6">
    <name type="scientific">Candidatus Tagabacteria bacterium RIFCSPLOWO2_01_FULL_42_9</name>
    <dbReference type="NCBI Taxonomy" id="1802296"/>
    <lineage>
        <taxon>Bacteria</taxon>
        <taxon>Candidatus Tagaibacteriota</taxon>
    </lineage>
</organism>
<reference evidence="5 6" key="1">
    <citation type="journal article" date="2016" name="Nat. Commun.">
        <title>Thousands of microbial genomes shed light on interconnected biogeochemical processes in an aquifer system.</title>
        <authorList>
            <person name="Anantharaman K."/>
            <person name="Brown C.T."/>
            <person name="Hug L.A."/>
            <person name="Sharon I."/>
            <person name="Castelle C.J."/>
            <person name="Probst A.J."/>
            <person name="Thomas B.C."/>
            <person name="Singh A."/>
            <person name="Wilkins M.J."/>
            <person name="Karaoz U."/>
            <person name="Brodie E.L."/>
            <person name="Williams K.H."/>
            <person name="Hubbard S.S."/>
            <person name="Banfield J.F."/>
        </authorList>
    </citation>
    <scope>NUCLEOTIDE SEQUENCE [LARGE SCALE GENOMIC DNA]</scope>
</reference>
<dbReference type="InterPro" id="IPR028261">
    <property type="entry name" value="DPD_II"/>
</dbReference>
<dbReference type="Gene3D" id="3.30.70.20">
    <property type="match status" value="1"/>
</dbReference>
<dbReference type="AlphaFoldDB" id="A0A1G2LVW4"/>
<dbReference type="PROSITE" id="PS00198">
    <property type="entry name" value="4FE4S_FER_1"/>
    <property type="match status" value="1"/>
</dbReference>
<dbReference type="Pfam" id="PF00037">
    <property type="entry name" value="Fer4"/>
    <property type="match status" value="1"/>
</dbReference>
<dbReference type="InterPro" id="IPR017896">
    <property type="entry name" value="4Fe4S_Fe-S-bd"/>
</dbReference>
<dbReference type="SUPFAM" id="SSF46548">
    <property type="entry name" value="alpha-helical ferredoxin"/>
    <property type="match status" value="1"/>
</dbReference>
<dbReference type="Proteomes" id="UP000178116">
    <property type="component" value="Unassembled WGS sequence"/>
</dbReference>
<keyword evidence="3" id="KW-0411">Iron-sulfur</keyword>
<dbReference type="InterPro" id="IPR023753">
    <property type="entry name" value="FAD/NAD-binding_dom"/>
</dbReference>
<dbReference type="GO" id="GO:0046872">
    <property type="term" value="F:metal ion binding"/>
    <property type="evidence" value="ECO:0007669"/>
    <property type="project" value="UniProtKB-KW"/>
</dbReference>
<dbReference type="GO" id="GO:0016491">
    <property type="term" value="F:oxidoreductase activity"/>
    <property type="evidence" value="ECO:0007669"/>
    <property type="project" value="InterPro"/>
</dbReference>
<feature type="domain" description="4Fe-4S ferredoxin-type" evidence="4">
    <location>
        <begin position="524"/>
        <end position="553"/>
    </location>
</feature>
<dbReference type="GO" id="GO:0051536">
    <property type="term" value="F:iron-sulfur cluster binding"/>
    <property type="evidence" value="ECO:0007669"/>
    <property type="project" value="UniProtKB-KW"/>
</dbReference>
<dbReference type="Pfam" id="PF14691">
    <property type="entry name" value="Fer4_20"/>
    <property type="match status" value="1"/>
</dbReference>
<dbReference type="InterPro" id="IPR009051">
    <property type="entry name" value="Helical_ferredxn"/>
</dbReference>
<dbReference type="PRINTS" id="PR00419">
    <property type="entry name" value="ADXRDTASE"/>
</dbReference>
<accession>A0A1G2LVW4</accession>
<dbReference type="Gene3D" id="3.50.50.60">
    <property type="entry name" value="FAD/NAD(P)-binding domain"/>
    <property type="match status" value="2"/>
</dbReference>
<feature type="domain" description="4Fe-4S ferredoxin-type" evidence="4">
    <location>
        <begin position="492"/>
        <end position="523"/>
    </location>
</feature>
<proteinExistence type="predicted"/>
<keyword evidence="1" id="KW-0479">Metal-binding</keyword>
<dbReference type="Gene3D" id="1.10.1060.10">
    <property type="entry name" value="Alpha-helical ferredoxin"/>
    <property type="match status" value="1"/>
</dbReference>
<keyword evidence="2" id="KW-0408">Iron</keyword>
<name>A0A1G2LVW4_9BACT</name>
<evidence type="ECO:0000256" key="3">
    <source>
        <dbReference type="ARBA" id="ARBA00023014"/>
    </source>
</evidence>
<dbReference type="SUPFAM" id="SSF51971">
    <property type="entry name" value="Nucleotide-binding domain"/>
    <property type="match status" value="1"/>
</dbReference>
<evidence type="ECO:0000313" key="5">
    <source>
        <dbReference type="EMBL" id="OHA15009.1"/>
    </source>
</evidence>
<dbReference type="PROSITE" id="PS51379">
    <property type="entry name" value="4FE4S_FER_2"/>
    <property type="match status" value="2"/>
</dbReference>
<dbReference type="InterPro" id="IPR017900">
    <property type="entry name" value="4Fe4S_Fe_S_CS"/>
</dbReference>
<dbReference type="PANTHER" id="PTHR42783">
    <property type="entry name" value="GLUTAMATE SYNTHASE [NADPH] SMALL CHAIN"/>
    <property type="match status" value="1"/>
</dbReference>
<gene>
    <name evidence="5" type="ORF">A3A10_00975</name>
</gene>
<evidence type="ECO:0000259" key="4">
    <source>
        <dbReference type="PROSITE" id="PS51379"/>
    </source>
</evidence>
<evidence type="ECO:0000313" key="6">
    <source>
        <dbReference type="Proteomes" id="UP000178116"/>
    </source>
</evidence>